<sequence length="580" mass="65459">MLYRKVLPFQVIKETLEPTSYKLYSRGTLPGGQGYQTFAGAIKSIANVANIFPVVLYFVAALVTFTTMTRFVEEERTNSGLLKAIGYSNYHVLRKFLVYGLLASSLGSLLGSLGGTYYLSYLIAKILTDAITIGPIDYYFYWSYSLLAIFLSFLSAVLPAYLIVKRELFSNPAQLLLPKPPRKGTKIWLETISFFWNALSFTYKVTLRNIIRYKQRMFMTIFGVAGSVALLFAGLGIQSSLSKVSDYQFNVLTPFDLMVIQKNLVTEEEDHKLQELLKDANVTYHHKVTYAQMDVNLKGVTEREPVSLIASQSKNLEPDFNLISIQNKKRLAIPENGVLITEKLASYYGLKRNQVIKISDSQNRSYHVFVKDIVEMSVGHYLFMSNTYFDKVFKERLKADQAFFIQKSSKKATSKNTLASQLLDLEAVKAVSQSTVLIKSANLIVASLNQVMILLVVLSMLLATVILYNLTNINVAERIRELSTFKVLGFYDTEVTLYIYRETILLSVIGIILGLFSGHALHVYLMKMIANGPMHFGTSIDLYVYFIPILAIVILLILLGTMVNHHLKKVDMLEALKSVD</sequence>
<keyword evidence="2" id="KW-1003">Cell membrane</keyword>
<dbReference type="EMBL" id="AEUX02000006">
    <property type="protein sequence ID" value="EHI69632.1"/>
    <property type="molecule type" value="Genomic_DNA"/>
</dbReference>
<evidence type="ECO:0000256" key="3">
    <source>
        <dbReference type="ARBA" id="ARBA00022692"/>
    </source>
</evidence>
<keyword evidence="5 6" id="KW-0472">Membrane</keyword>
<feature type="domain" description="ABC3 transporter permease C-terminal" evidence="7">
    <location>
        <begin position="50"/>
        <end position="167"/>
    </location>
</feature>
<proteinExistence type="predicted"/>
<evidence type="ECO:0000313" key="9">
    <source>
        <dbReference type="Proteomes" id="UP000003330"/>
    </source>
</evidence>
<gene>
    <name evidence="8" type="ORF">STRIC_1109</name>
</gene>
<evidence type="ECO:0000256" key="5">
    <source>
        <dbReference type="ARBA" id="ARBA00023136"/>
    </source>
</evidence>
<keyword evidence="9" id="KW-1185">Reference proteome</keyword>
<evidence type="ECO:0000259" key="7">
    <source>
        <dbReference type="Pfam" id="PF02687"/>
    </source>
</evidence>
<dbReference type="AlphaFoldDB" id="G5K2U1"/>
<feature type="transmembrane region" description="Helical" evidence="6">
    <location>
        <begin position="51"/>
        <end position="72"/>
    </location>
</feature>
<keyword evidence="3 6" id="KW-0812">Transmembrane</keyword>
<feature type="transmembrane region" description="Helical" evidence="6">
    <location>
        <begin position="542"/>
        <end position="563"/>
    </location>
</feature>
<dbReference type="GO" id="GO:0005886">
    <property type="term" value="C:plasma membrane"/>
    <property type="evidence" value="ECO:0007669"/>
    <property type="project" value="UniProtKB-SubCell"/>
</dbReference>
<dbReference type="InterPro" id="IPR003838">
    <property type="entry name" value="ABC3_permease_C"/>
</dbReference>
<dbReference type="Proteomes" id="UP000003330">
    <property type="component" value="Unassembled WGS sequence"/>
</dbReference>
<dbReference type="STRING" id="764299.STRIC_1109"/>
<dbReference type="PANTHER" id="PTHR30287:SF1">
    <property type="entry name" value="INNER MEMBRANE PROTEIN"/>
    <property type="match status" value="1"/>
</dbReference>
<feature type="transmembrane region" description="Helical" evidence="6">
    <location>
        <begin position="451"/>
        <end position="470"/>
    </location>
</feature>
<protein>
    <submittedName>
        <fullName evidence="8">Efflux ABC transporter, permease protein</fullName>
    </submittedName>
</protein>
<feature type="transmembrane region" description="Helical" evidence="6">
    <location>
        <begin position="96"/>
        <end position="119"/>
    </location>
</feature>
<feature type="transmembrane region" description="Helical" evidence="6">
    <location>
        <begin position="504"/>
        <end position="522"/>
    </location>
</feature>
<comment type="caution">
    <text evidence="8">The sequence shown here is derived from an EMBL/GenBank/DDBJ whole genome shotgun (WGS) entry which is preliminary data.</text>
</comment>
<name>G5K2U1_9STRE</name>
<dbReference type="PANTHER" id="PTHR30287">
    <property type="entry name" value="MEMBRANE COMPONENT OF PREDICTED ABC SUPERFAMILY METABOLITE UPTAKE TRANSPORTER"/>
    <property type="match status" value="1"/>
</dbReference>
<evidence type="ECO:0000256" key="4">
    <source>
        <dbReference type="ARBA" id="ARBA00022989"/>
    </source>
</evidence>
<dbReference type="eggNOG" id="COG0577">
    <property type="taxonomic scope" value="Bacteria"/>
</dbReference>
<evidence type="ECO:0000313" key="8">
    <source>
        <dbReference type="EMBL" id="EHI69632.1"/>
    </source>
</evidence>
<feature type="transmembrane region" description="Helical" evidence="6">
    <location>
        <begin position="217"/>
        <end position="237"/>
    </location>
</feature>
<keyword evidence="4 6" id="KW-1133">Transmembrane helix</keyword>
<organism evidence="8 9">
    <name type="scientific">Streptococcus ictaluri 707-05</name>
    <dbReference type="NCBI Taxonomy" id="764299"/>
    <lineage>
        <taxon>Bacteria</taxon>
        <taxon>Bacillati</taxon>
        <taxon>Bacillota</taxon>
        <taxon>Bacilli</taxon>
        <taxon>Lactobacillales</taxon>
        <taxon>Streptococcaceae</taxon>
        <taxon>Streptococcus</taxon>
    </lineage>
</organism>
<reference evidence="8 9" key="1">
    <citation type="journal article" date="2014" name="Int. J. Syst. Evol. Microbiol.">
        <title>Phylogenomics and the dynamic genome evolution of the genus Streptococcus.</title>
        <authorList>
            <consortium name="The Broad Institute Genome Sequencing Platform"/>
            <person name="Richards V.P."/>
            <person name="Palmer S.R."/>
            <person name="Pavinski Bitar P.D."/>
            <person name="Qin X."/>
            <person name="Weinstock G.M."/>
            <person name="Highlander S.K."/>
            <person name="Town C.D."/>
            <person name="Burne R.A."/>
            <person name="Stanhope M.J."/>
        </authorList>
    </citation>
    <scope>NUCLEOTIDE SEQUENCE [LARGE SCALE GENOMIC DNA]</scope>
    <source>
        <strain evidence="8 9">707-05</strain>
    </source>
</reference>
<evidence type="ECO:0000256" key="2">
    <source>
        <dbReference type="ARBA" id="ARBA00022475"/>
    </source>
</evidence>
<comment type="subcellular location">
    <subcellularLocation>
        <location evidence="1">Cell membrane</location>
        <topology evidence="1">Multi-pass membrane protein</topology>
    </subcellularLocation>
</comment>
<dbReference type="RefSeq" id="WP_008089094.1">
    <property type="nucleotide sequence ID" value="NZ_AEUX02000006.1"/>
</dbReference>
<dbReference type="OrthoDB" id="5137249at2"/>
<evidence type="ECO:0000256" key="6">
    <source>
        <dbReference type="SAM" id="Phobius"/>
    </source>
</evidence>
<dbReference type="InterPro" id="IPR038766">
    <property type="entry name" value="Membrane_comp_ABC_pdt"/>
</dbReference>
<evidence type="ECO:0000256" key="1">
    <source>
        <dbReference type="ARBA" id="ARBA00004651"/>
    </source>
</evidence>
<dbReference type="Pfam" id="PF02687">
    <property type="entry name" value="FtsX"/>
    <property type="match status" value="2"/>
</dbReference>
<feature type="transmembrane region" description="Helical" evidence="6">
    <location>
        <begin position="139"/>
        <end position="164"/>
    </location>
</feature>
<feature type="domain" description="ABC3 transporter permease C-terminal" evidence="7">
    <location>
        <begin position="454"/>
        <end position="560"/>
    </location>
</feature>
<accession>G5K2U1</accession>